<gene>
    <name evidence="4" type="ORF">EC835_101322</name>
</gene>
<dbReference type="RefSeq" id="WP_132494570.1">
    <property type="nucleotide sequence ID" value="NZ_SMAS01000001.1"/>
</dbReference>
<evidence type="ECO:0000313" key="5">
    <source>
        <dbReference type="Proteomes" id="UP000295055"/>
    </source>
</evidence>
<reference evidence="4 5" key="1">
    <citation type="submission" date="2019-03" db="EMBL/GenBank/DDBJ databases">
        <title>Genomic analyses of the natural microbiome of Caenorhabditis elegans.</title>
        <authorList>
            <person name="Samuel B."/>
        </authorList>
    </citation>
    <scope>NUCLEOTIDE SEQUENCE [LARGE SCALE GENOMIC DNA]</scope>
    <source>
        <strain evidence="4 5">JUb102</strain>
    </source>
</reference>
<evidence type="ECO:0000256" key="1">
    <source>
        <dbReference type="SAM" id="Coils"/>
    </source>
</evidence>
<feature type="region of interest" description="Disordered" evidence="2">
    <location>
        <begin position="551"/>
        <end position="570"/>
    </location>
</feature>
<organism evidence="4 5">
    <name type="scientific">Providencia alcalifaciens</name>
    <dbReference type="NCBI Taxonomy" id="126385"/>
    <lineage>
        <taxon>Bacteria</taxon>
        <taxon>Pseudomonadati</taxon>
        <taxon>Pseudomonadota</taxon>
        <taxon>Gammaproteobacteria</taxon>
        <taxon>Enterobacterales</taxon>
        <taxon>Morganellaceae</taxon>
        <taxon>Providencia</taxon>
    </lineage>
</organism>
<evidence type="ECO:0000313" key="4">
    <source>
        <dbReference type="EMBL" id="TCT38323.1"/>
    </source>
</evidence>
<dbReference type="OrthoDB" id="8019720at2"/>
<feature type="transmembrane region" description="Helical" evidence="3">
    <location>
        <begin position="320"/>
        <end position="345"/>
    </location>
</feature>
<feature type="coiled-coil region" evidence="1">
    <location>
        <begin position="23"/>
        <end position="64"/>
    </location>
</feature>
<evidence type="ECO:0000256" key="2">
    <source>
        <dbReference type="SAM" id="MobiDB-lite"/>
    </source>
</evidence>
<keyword evidence="3" id="KW-1133">Transmembrane helix</keyword>
<keyword evidence="3" id="KW-0812">Transmembrane</keyword>
<sequence length="796" mass="86046">MATLIDTLLVSLKLDSASFSADAKKATNENDRLSKSIDSLNDVLGDVNETLKGTKEQQKKAKEQTDEFAKSVNNGIKALATLFSTILVSSGLQKLIDDTAKANDQLNFMSKNLGVNATTVKRWQGAAEMAGGSAEGMAASMGGLSKSLWDLATMGDTSILPYFNALNVGVMKNSGELRNLDDILLDVADSLSQMSRPQAYNFAKNMGFDEGTINMLLQGRKEVEEYLALQKDIVVSSEQELEISRQLNKQNALVGQQWEGLKTLLSNYVIPYALKFSELVSGFLNYLNKNRDTAVMVFKAMGAVIGITLIPLVLKAAAAFLGMFGAIGLMPAALLLLAGGLWLLYDDFKKWKEGGESLLGEYWKKWDSTITPILKKLEEFEKWFKKTEIGKWFTDQEGNLDTWKVALGGFALWFGTKWAASLLATLGKVTKGIKGVGVAAGNASKLAKGAGIVGATYIGSELVDEGLNKLFGDSDYFQRIRTAPTWDAFERALQGDGDAYWKDGKWIDNRGKGNGQLLSSDTLDIPTGDATRDALAAKVSRGELSLDQANEKLAGNKSDDNSVSSAHGERGLRYNSPLNLAYAKQNGASNDGDGWAKFDSPYDGIRASSRQLMMYYNGTSAAAEYKKLQTVWDIIHKWAPKGHGKNDPASYSKTVAGRMGVDVDSVLDLNNPAVMYSLIKEMSKVENNNKYPYSEALSMAAIQGTGDPMQNAISNIQSFNKQISTPFAAGVNGLAKGFLDQSNALKSQAQTVNNNRTDINVGGVSVTTTAATLTGVSEDAVGAAMRQVYQLVPTLS</sequence>
<evidence type="ECO:0000256" key="3">
    <source>
        <dbReference type="SAM" id="Phobius"/>
    </source>
</evidence>
<accession>A0A4R3NS84</accession>
<comment type="caution">
    <text evidence="4">The sequence shown here is derived from an EMBL/GenBank/DDBJ whole genome shotgun (WGS) entry which is preliminary data.</text>
</comment>
<proteinExistence type="predicted"/>
<name>A0A4R3NS84_9GAMM</name>
<evidence type="ECO:0008006" key="6">
    <source>
        <dbReference type="Google" id="ProtNLM"/>
    </source>
</evidence>
<dbReference type="EMBL" id="SMAS01000001">
    <property type="protein sequence ID" value="TCT38323.1"/>
    <property type="molecule type" value="Genomic_DNA"/>
</dbReference>
<feature type="transmembrane region" description="Helical" evidence="3">
    <location>
        <begin position="294"/>
        <end position="314"/>
    </location>
</feature>
<keyword evidence="3" id="KW-0472">Membrane</keyword>
<protein>
    <recommendedName>
        <fullName evidence="6">Lytic transglycosylase domain-containing protein</fullName>
    </recommendedName>
</protein>
<dbReference type="Proteomes" id="UP000295055">
    <property type="component" value="Unassembled WGS sequence"/>
</dbReference>
<dbReference type="AlphaFoldDB" id="A0A4R3NS84"/>
<keyword evidence="1" id="KW-0175">Coiled coil</keyword>